<keyword evidence="2" id="KW-1185">Reference proteome</keyword>
<dbReference type="Proteomes" id="UP000247702">
    <property type="component" value="Unassembled WGS sequence"/>
</dbReference>
<evidence type="ECO:0008006" key="3">
    <source>
        <dbReference type="Google" id="ProtNLM"/>
    </source>
</evidence>
<dbReference type="EMBL" id="BEXD01003279">
    <property type="protein sequence ID" value="GBC00713.1"/>
    <property type="molecule type" value="Genomic_DNA"/>
</dbReference>
<accession>A0A2Z6RHW7</accession>
<protein>
    <recommendedName>
        <fullName evidence="3">F-box domain-containing protein</fullName>
    </recommendedName>
</protein>
<dbReference type="AlphaFoldDB" id="A0A2Z6RHW7"/>
<comment type="caution">
    <text evidence="1">The sequence shown here is derived from an EMBL/GenBank/DDBJ whole genome shotgun (WGS) entry which is preliminary data.</text>
</comment>
<reference evidence="1 2" key="1">
    <citation type="submission" date="2017-11" db="EMBL/GenBank/DDBJ databases">
        <title>The genome of Rhizophagus clarus HR1 reveals common genetic basis of auxotrophy among arbuscular mycorrhizal fungi.</title>
        <authorList>
            <person name="Kobayashi Y."/>
        </authorList>
    </citation>
    <scope>NUCLEOTIDE SEQUENCE [LARGE SCALE GENOMIC DNA]</scope>
    <source>
        <strain evidence="1 2">HR1</strain>
    </source>
</reference>
<name>A0A2Z6RHW7_9GLOM</name>
<dbReference type="Gene3D" id="3.80.10.10">
    <property type="entry name" value="Ribonuclease Inhibitor"/>
    <property type="match status" value="1"/>
</dbReference>
<dbReference type="SUPFAM" id="SSF52047">
    <property type="entry name" value="RNI-like"/>
    <property type="match status" value="1"/>
</dbReference>
<gene>
    <name evidence="1" type="ORF">RclHR1_03950009</name>
</gene>
<evidence type="ECO:0000313" key="1">
    <source>
        <dbReference type="EMBL" id="GBC00713.1"/>
    </source>
</evidence>
<sequence length="466" mass="54711">MSKLNKDILYFILKELHNDKKALHSCLLVNKIWCEIVIPILWGNPWKYLIYRKRKFLLDVIISHLSDESRNKLENDGSFNLYKKPLFNYINYCRRLNLNIIRELVNDCGVWIVYNEIIQLFINENTPLSHLYIPQRFDYPIRLIPGVERCISKIEFLSCDTNISDNILCGLIEMCKSIRELELIINVVNNNYGIAKLIESSEKLIDVRFLTNYITKVHDVPFCNVLENSLIKHANTIQHFKINKKPTTQILSHLINLKSLVLDDAYRGEKWDCLENLTLPYLQVLKVNINFPTTSLANMIENTSGYLTEITIDGEGYDGFDNKKIIQAIYTKCPNLKYIKLEINNNNIFELEKLLIKCQYLEGLFTTIQSNSCHFSWITFFEMLTESSPTNLFRFKFKYISNDDHTALKLFFDNWESRCPSHPMILQFLMPHSISVKNKNLIKKYKAEGVIKKVANHLHGEDFEWI</sequence>
<dbReference type="InterPro" id="IPR032675">
    <property type="entry name" value="LRR_dom_sf"/>
</dbReference>
<evidence type="ECO:0000313" key="2">
    <source>
        <dbReference type="Proteomes" id="UP000247702"/>
    </source>
</evidence>
<proteinExistence type="predicted"/>
<organism evidence="1 2">
    <name type="scientific">Rhizophagus clarus</name>
    <dbReference type="NCBI Taxonomy" id="94130"/>
    <lineage>
        <taxon>Eukaryota</taxon>
        <taxon>Fungi</taxon>
        <taxon>Fungi incertae sedis</taxon>
        <taxon>Mucoromycota</taxon>
        <taxon>Glomeromycotina</taxon>
        <taxon>Glomeromycetes</taxon>
        <taxon>Glomerales</taxon>
        <taxon>Glomeraceae</taxon>
        <taxon>Rhizophagus</taxon>
    </lineage>
</organism>